<dbReference type="EMBL" id="CP071503">
    <property type="protein sequence ID" value="QSX35347.1"/>
    <property type="molecule type" value="Genomic_DNA"/>
</dbReference>
<protein>
    <submittedName>
        <fullName evidence="1">Uncharacterized protein</fullName>
    </submittedName>
</protein>
<keyword evidence="2" id="KW-1185">Reference proteome</keyword>
<organism evidence="1 2">
    <name type="scientific">Shewanella avicenniae</name>
    <dbReference type="NCBI Taxonomy" id="2814294"/>
    <lineage>
        <taxon>Bacteria</taxon>
        <taxon>Pseudomonadati</taxon>
        <taxon>Pseudomonadota</taxon>
        <taxon>Gammaproteobacteria</taxon>
        <taxon>Alteromonadales</taxon>
        <taxon>Shewanellaceae</taxon>
        <taxon>Shewanella</taxon>
    </lineage>
</organism>
<evidence type="ECO:0000313" key="1">
    <source>
        <dbReference type="EMBL" id="QSX35347.1"/>
    </source>
</evidence>
<proteinExistence type="predicted"/>
<name>A0ABX7QWE0_9GAMM</name>
<accession>A0ABX7QWE0</accession>
<reference evidence="1 2" key="1">
    <citation type="submission" date="2021-03" db="EMBL/GenBank/DDBJ databases">
        <title>Novel species identification of genus Shewanella.</title>
        <authorList>
            <person name="Liu G."/>
            <person name="Zhang Q."/>
        </authorList>
    </citation>
    <scope>NUCLEOTIDE SEQUENCE [LARGE SCALE GENOMIC DNA]</scope>
    <source>
        <strain evidence="1 2">FJAT-51800</strain>
    </source>
</reference>
<dbReference type="Proteomes" id="UP000662770">
    <property type="component" value="Chromosome"/>
</dbReference>
<evidence type="ECO:0000313" key="2">
    <source>
        <dbReference type="Proteomes" id="UP000662770"/>
    </source>
</evidence>
<gene>
    <name evidence="1" type="ORF">JYB87_09230</name>
</gene>
<sequence length="63" mass="7074">MNEEITIEFEGVTVTAEYSVFGDTLSVYLPNGEIRKTELRGLKPRSATLVHLRSYASELANKK</sequence>
<dbReference type="RefSeq" id="WP_207356538.1">
    <property type="nucleotide sequence ID" value="NZ_CP071503.1"/>
</dbReference>